<evidence type="ECO:0000256" key="4">
    <source>
        <dbReference type="PIRNR" id="PIRNR005690"/>
    </source>
</evidence>
<evidence type="ECO:0000256" key="3">
    <source>
        <dbReference type="ARBA" id="ARBA00023136"/>
    </source>
</evidence>
<proteinExistence type="inferred from homology"/>
<keyword evidence="5" id="KW-0812">Transmembrane</keyword>
<keyword evidence="7" id="KW-1185">Reference proteome</keyword>
<comment type="similarity">
    <text evidence="2 4">Belongs to the GerABKA family.</text>
</comment>
<dbReference type="PANTHER" id="PTHR22550:SF5">
    <property type="entry name" value="LEUCINE ZIPPER PROTEIN 4"/>
    <property type="match status" value="1"/>
</dbReference>
<evidence type="ECO:0000313" key="6">
    <source>
        <dbReference type="EMBL" id="WVX81334.1"/>
    </source>
</evidence>
<accession>A0ABZ2CJR4</accession>
<dbReference type="Pfam" id="PF03323">
    <property type="entry name" value="GerA"/>
    <property type="match status" value="1"/>
</dbReference>
<dbReference type="InterPro" id="IPR050768">
    <property type="entry name" value="UPF0353/GerABKA_families"/>
</dbReference>
<keyword evidence="3 4" id="KW-0472">Membrane</keyword>
<organism evidence="6 7">
    <name type="scientific">Niallia oryzisoli</name>
    <dbReference type="NCBI Taxonomy" id="1737571"/>
    <lineage>
        <taxon>Bacteria</taxon>
        <taxon>Bacillati</taxon>
        <taxon>Bacillota</taxon>
        <taxon>Bacilli</taxon>
        <taxon>Bacillales</taxon>
        <taxon>Bacillaceae</taxon>
        <taxon>Niallia</taxon>
    </lineage>
</organism>
<dbReference type="PIRSF" id="PIRSF005690">
    <property type="entry name" value="GerBA"/>
    <property type="match status" value="1"/>
</dbReference>
<feature type="transmembrane region" description="Helical" evidence="5">
    <location>
        <begin position="439"/>
        <end position="462"/>
    </location>
</feature>
<evidence type="ECO:0000256" key="1">
    <source>
        <dbReference type="ARBA" id="ARBA00004141"/>
    </source>
</evidence>
<evidence type="ECO:0000256" key="5">
    <source>
        <dbReference type="SAM" id="Phobius"/>
    </source>
</evidence>
<dbReference type="PANTHER" id="PTHR22550">
    <property type="entry name" value="SPORE GERMINATION PROTEIN"/>
    <property type="match status" value="1"/>
</dbReference>
<feature type="transmembrane region" description="Helical" evidence="5">
    <location>
        <begin position="409"/>
        <end position="427"/>
    </location>
</feature>
<gene>
    <name evidence="6" type="ORF">R4Z09_29995</name>
</gene>
<dbReference type="EMBL" id="CP137640">
    <property type="protein sequence ID" value="WVX81334.1"/>
    <property type="molecule type" value="Genomic_DNA"/>
</dbReference>
<keyword evidence="5" id="KW-1133">Transmembrane helix</keyword>
<comment type="subcellular location">
    <subcellularLocation>
        <location evidence="4">Cell membrane</location>
    </subcellularLocation>
    <subcellularLocation>
        <location evidence="1">Membrane</location>
        <topology evidence="1">Multi-pass membrane protein</topology>
    </subcellularLocation>
</comment>
<dbReference type="InterPro" id="IPR004995">
    <property type="entry name" value="Spore_Ger"/>
</dbReference>
<reference evidence="6 7" key="1">
    <citation type="submission" date="2023-10" db="EMBL/GenBank/DDBJ databases">
        <title>Niallia locisalis sp.nov. isolated from a salt pond sample.</title>
        <authorList>
            <person name="Li X.-J."/>
            <person name="Dong L."/>
        </authorList>
    </citation>
    <scope>NUCLEOTIDE SEQUENCE [LARGE SCALE GENOMIC DNA]</scope>
    <source>
        <strain evidence="6 7">DSM 29761</strain>
    </source>
</reference>
<evidence type="ECO:0000313" key="7">
    <source>
        <dbReference type="Proteomes" id="UP001357223"/>
    </source>
</evidence>
<protein>
    <submittedName>
        <fullName evidence="6">Spore germination protein</fullName>
    </submittedName>
</protein>
<evidence type="ECO:0000256" key="2">
    <source>
        <dbReference type="ARBA" id="ARBA00005278"/>
    </source>
</evidence>
<dbReference type="Proteomes" id="UP001357223">
    <property type="component" value="Chromosome"/>
</dbReference>
<sequence length="522" mass="58198">MMHQFRKRKTLQDLFKKKTESLPSKVNTKDTIGSDLSDMEQQLKKLFENCSDFVIRPFFVMDKVKILLIYIDGLVDTNLLDEVFLKPMIFEGKPQGVEETSSLGKIIEQHLIAVTQVKNVSKLGELADGILKANIGVVIEGEANAMLAELPGYEKRAIEEPATEVTIRGPKDGFTESLRTNTTLLRRRIRSTKLKFESFTIGELSQTDVVMAYIDGIAADSLLEEVRSRIGRIQIDALMGSEMLEEFIEDVPYSPFPQIQNTERPDILIANLLEGRVGIIVDNTPFALVIPMTFWSGLQAADDYYERFIYTTFIRFIRYVLFNISLFLPSLYVALSTFHPKLIPTSLLFSVAAAREGVPFPAIVEALMMEFVFEGLREAGVRLPKAIGSAVSIVGALVIGQAAVQAGIVSAPMVIVVATTGIASFSIPRYNFGTSIRLIRFIMLILAGVLGLYGIVLGFIALTIHLVCLRSFGVPYFTPVAPQIPKDLKDVIIRVPRWALNQRPTFLAGKDKIRFPKGQKRK</sequence>
<feature type="transmembrane region" description="Helical" evidence="5">
    <location>
        <begin position="316"/>
        <end position="338"/>
    </location>
</feature>
<name>A0ABZ2CJR4_9BACI</name>